<accession>A0A833GXJ5</accession>
<organism evidence="2 3">
    <name type="scientific">Leptonema illini</name>
    <dbReference type="NCBI Taxonomy" id="183"/>
    <lineage>
        <taxon>Bacteria</taxon>
        <taxon>Pseudomonadati</taxon>
        <taxon>Spirochaetota</taxon>
        <taxon>Spirochaetia</taxon>
        <taxon>Leptospirales</taxon>
        <taxon>Leptospiraceae</taxon>
        <taxon>Leptonema</taxon>
    </lineage>
</organism>
<proteinExistence type="predicted"/>
<evidence type="ECO:0000313" key="3">
    <source>
        <dbReference type="Proteomes" id="UP000460298"/>
    </source>
</evidence>
<protein>
    <submittedName>
        <fullName evidence="2">Uncharacterized protein</fullName>
    </submittedName>
</protein>
<keyword evidence="1" id="KW-0472">Membrane</keyword>
<evidence type="ECO:0000313" key="2">
    <source>
        <dbReference type="EMBL" id="KAB2929144.1"/>
    </source>
</evidence>
<gene>
    <name evidence="2" type="ORF">F9K24_20685</name>
</gene>
<evidence type="ECO:0000256" key="1">
    <source>
        <dbReference type="SAM" id="Phobius"/>
    </source>
</evidence>
<dbReference type="EMBL" id="WBUI01000036">
    <property type="protein sequence ID" value="KAB2929144.1"/>
    <property type="molecule type" value="Genomic_DNA"/>
</dbReference>
<sequence>MTPLELIILTAATIVFLCVAALIQMAMHFEKKALRYKSLADDRLIWALHGMDLWLKAKERIAELEEQLKEVEK</sequence>
<reference evidence="2 3" key="1">
    <citation type="submission" date="2019-10" db="EMBL/GenBank/DDBJ databases">
        <title>Extracellular Electron Transfer in a Candidatus Methanoperedens spp. Enrichment Culture.</title>
        <authorList>
            <person name="Berger S."/>
            <person name="Rangel Shaw D."/>
            <person name="Berben T."/>
            <person name="In 'T Zandt M."/>
            <person name="Frank J."/>
            <person name="Reimann J."/>
            <person name="Jetten M.S.M."/>
            <person name="Welte C.U."/>
        </authorList>
    </citation>
    <scope>NUCLEOTIDE SEQUENCE [LARGE SCALE GENOMIC DNA]</scope>
    <source>
        <strain evidence="2">SB12</strain>
    </source>
</reference>
<dbReference type="AlphaFoldDB" id="A0A833GXJ5"/>
<keyword evidence="1" id="KW-0812">Transmembrane</keyword>
<keyword evidence="1" id="KW-1133">Transmembrane helix</keyword>
<name>A0A833GXJ5_9LEPT</name>
<comment type="caution">
    <text evidence="2">The sequence shown here is derived from an EMBL/GenBank/DDBJ whole genome shotgun (WGS) entry which is preliminary data.</text>
</comment>
<feature type="transmembrane region" description="Helical" evidence="1">
    <location>
        <begin position="6"/>
        <end position="27"/>
    </location>
</feature>
<dbReference type="Proteomes" id="UP000460298">
    <property type="component" value="Unassembled WGS sequence"/>
</dbReference>